<organism evidence="1 2">
    <name type="scientific">Vibrio ishigakensis</name>
    <dbReference type="NCBI Taxonomy" id="1481914"/>
    <lineage>
        <taxon>Bacteria</taxon>
        <taxon>Pseudomonadati</taxon>
        <taxon>Pseudomonadota</taxon>
        <taxon>Gammaproteobacteria</taxon>
        <taxon>Vibrionales</taxon>
        <taxon>Vibrionaceae</taxon>
        <taxon>Vibrio</taxon>
    </lineage>
</organism>
<sequence length="363" mass="40187">MQMKLTNVAVLVLGSLLLGGCNSDKIDHAKDKVEAGLHHAGDKIEEGARHAGDKLEETGHKIESSVRHEVQRAQDKLTENAEKESLRQLGLDEADIDYVIKHSPEDAMAVAKQGAGNLLFQTKYNFVEGSGQKGGMDLYSWNAPLNQYYYPNTQVATDYQDSAAHEGQAKSNLNKILGRVAFVINSPKFVKLFNGNTQYLESSTFYQPPQPGYGEYPNIIKDVPDTYADFKAAVNTALVREHNSYKLYAVKDFQGGDARGDVGQLSAYFKLKGMANSTLKASAPLVLHELTHTFGYQHAASNQDTVIMQPNNIPYLVQLMTMDSALQSQYQGDMLMFSNSVRGKNQIQWYAGESMFSGYFGND</sequence>
<dbReference type="AlphaFoldDB" id="A0A0B8P0L3"/>
<evidence type="ECO:0000313" key="1">
    <source>
        <dbReference type="EMBL" id="GAM56479.1"/>
    </source>
</evidence>
<protein>
    <submittedName>
        <fullName evidence="1">Uncharacterized protein</fullName>
    </submittedName>
</protein>
<dbReference type="PROSITE" id="PS51257">
    <property type="entry name" value="PROKAR_LIPOPROTEIN"/>
    <property type="match status" value="1"/>
</dbReference>
<proteinExistence type="predicted"/>
<reference evidence="1 2" key="1">
    <citation type="submission" date="2015-01" db="EMBL/GenBank/DDBJ databases">
        <title>Vibrio sp. C1 JCM 19231 whole genome shotgun sequence.</title>
        <authorList>
            <person name="Sawabe T."/>
            <person name="Meirelles P."/>
            <person name="Feng G."/>
            <person name="Sayaka M."/>
            <person name="Hattori M."/>
            <person name="Ohkuma M."/>
        </authorList>
    </citation>
    <scope>NUCLEOTIDE SEQUENCE [LARGE SCALE GENOMIC DNA]</scope>
    <source>
        <strain evidence="2">JCM 19231</strain>
    </source>
</reference>
<dbReference type="RefSeq" id="WP_261837196.1">
    <property type="nucleotide sequence ID" value="NZ_AP024882.1"/>
</dbReference>
<evidence type="ECO:0000313" key="2">
    <source>
        <dbReference type="Proteomes" id="UP000031671"/>
    </source>
</evidence>
<dbReference type="Proteomes" id="UP000031671">
    <property type="component" value="Unassembled WGS sequence"/>
</dbReference>
<dbReference type="EMBL" id="BBRZ01000030">
    <property type="protein sequence ID" value="GAM56479.1"/>
    <property type="molecule type" value="Genomic_DNA"/>
</dbReference>
<comment type="caution">
    <text evidence="1">The sequence shown here is derived from an EMBL/GenBank/DDBJ whole genome shotgun (WGS) entry which is preliminary data.</text>
</comment>
<accession>A0A0B8P0L3</accession>
<reference evidence="1 2" key="2">
    <citation type="submission" date="2015-01" db="EMBL/GenBank/DDBJ databases">
        <authorList>
            <consortium name="NBRP consortium"/>
            <person name="Sawabe T."/>
            <person name="Meirelles P."/>
            <person name="Feng G."/>
            <person name="Sayaka M."/>
            <person name="Hattori M."/>
            <person name="Ohkuma M."/>
        </authorList>
    </citation>
    <scope>NUCLEOTIDE SEQUENCE [LARGE SCALE GENOMIC DNA]</scope>
    <source>
        <strain evidence="2">JCM 19231</strain>
    </source>
</reference>
<gene>
    <name evidence="1" type="ORF">JCM19231_306</name>
</gene>
<keyword evidence="2" id="KW-1185">Reference proteome</keyword>
<name>A0A0B8P0L3_9VIBR</name>